<dbReference type="EMBL" id="SLZZ01000002">
    <property type="protein sequence ID" value="TCS82334.1"/>
    <property type="molecule type" value="Genomic_DNA"/>
</dbReference>
<comment type="caution">
    <text evidence="9">The sequence shown here is derived from an EMBL/GenBank/DDBJ whole genome shotgun (WGS) entry which is preliminary data.</text>
</comment>
<evidence type="ECO:0000256" key="1">
    <source>
        <dbReference type="ARBA" id="ARBA00004651"/>
    </source>
</evidence>
<dbReference type="GO" id="GO:0005886">
    <property type="term" value="C:plasma membrane"/>
    <property type="evidence" value="ECO:0007669"/>
    <property type="project" value="UniProtKB-SubCell"/>
</dbReference>
<name>A0A4R3KG02_9FIRM</name>
<reference evidence="9 10" key="1">
    <citation type="submission" date="2019-03" db="EMBL/GenBank/DDBJ databases">
        <title>Genomic Encyclopedia of Type Strains, Phase IV (KMG-IV): sequencing the most valuable type-strain genomes for metagenomic binning, comparative biology and taxonomic classification.</title>
        <authorList>
            <person name="Goeker M."/>
        </authorList>
    </citation>
    <scope>NUCLEOTIDE SEQUENCE [LARGE SCALE GENOMIC DNA]</scope>
    <source>
        <strain evidence="9 10">DSM 29489</strain>
    </source>
</reference>
<feature type="transmembrane region" description="Helical" evidence="7">
    <location>
        <begin position="249"/>
        <end position="269"/>
    </location>
</feature>
<dbReference type="OrthoDB" id="9804865at2"/>
<feature type="transmembrane region" description="Helical" evidence="7">
    <location>
        <begin position="78"/>
        <end position="102"/>
    </location>
</feature>
<dbReference type="AlphaFoldDB" id="A0A4R3KG02"/>
<keyword evidence="6 7" id="KW-0472">Membrane</keyword>
<feature type="domain" description="EamA" evidence="8">
    <location>
        <begin position="159"/>
        <end position="290"/>
    </location>
</feature>
<dbReference type="PANTHER" id="PTHR42920">
    <property type="entry name" value="OS03G0707200 PROTEIN-RELATED"/>
    <property type="match status" value="1"/>
</dbReference>
<accession>A0A4R3KG02</accession>
<feature type="transmembrane region" description="Helical" evidence="7">
    <location>
        <begin position="161"/>
        <end position="180"/>
    </location>
</feature>
<proteinExistence type="inferred from homology"/>
<comment type="subcellular location">
    <subcellularLocation>
        <location evidence="1">Cell membrane</location>
        <topology evidence="1">Multi-pass membrane protein</topology>
    </subcellularLocation>
</comment>
<dbReference type="Gene3D" id="1.10.3730.20">
    <property type="match status" value="1"/>
</dbReference>
<evidence type="ECO:0000256" key="7">
    <source>
        <dbReference type="SAM" id="Phobius"/>
    </source>
</evidence>
<dbReference type="Proteomes" id="UP000295726">
    <property type="component" value="Unassembled WGS sequence"/>
</dbReference>
<evidence type="ECO:0000259" key="8">
    <source>
        <dbReference type="Pfam" id="PF00892"/>
    </source>
</evidence>
<feature type="transmembrane region" description="Helical" evidence="7">
    <location>
        <begin position="36"/>
        <end position="57"/>
    </location>
</feature>
<dbReference type="Pfam" id="PF00892">
    <property type="entry name" value="EamA"/>
    <property type="match status" value="2"/>
</dbReference>
<evidence type="ECO:0000256" key="2">
    <source>
        <dbReference type="ARBA" id="ARBA00007362"/>
    </source>
</evidence>
<keyword evidence="5 7" id="KW-1133">Transmembrane helix</keyword>
<gene>
    <name evidence="9" type="ORF">EDD59_102203</name>
</gene>
<comment type="similarity">
    <text evidence="2">Belongs to the EamA transporter family.</text>
</comment>
<dbReference type="RefSeq" id="WP_132378579.1">
    <property type="nucleotide sequence ID" value="NZ_DAIQXH010000022.1"/>
</dbReference>
<dbReference type="SUPFAM" id="SSF103481">
    <property type="entry name" value="Multidrug resistance efflux transporter EmrE"/>
    <property type="match status" value="2"/>
</dbReference>
<evidence type="ECO:0000256" key="5">
    <source>
        <dbReference type="ARBA" id="ARBA00022989"/>
    </source>
</evidence>
<feature type="transmembrane region" description="Helical" evidence="7">
    <location>
        <begin position="219"/>
        <end position="237"/>
    </location>
</feature>
<evidence type="ECO:0000313" key="9">
    <source>
        <dbReference type="EMBL" id="TCS82334.1"/>
    </source>
</evidence>
<dbReference type="InterPro" id="IPR051258">
    <property type="entry name" value="Diverse_Substrate_Transporter"/>
</dbReference>
<protein>
    <submittedName>
        <fullName evidence="9">Drug/metabolite transporter (DMT)-like permease</fullName>
    </submittedName>
</protein>
<dbReference type="PANTHER" id="PTHR42920:SF5">
    <property type="entry name" value="EAMA DOMAIN-CONTAINING PROTEIN"/>
    <property type="match status" value="1"/>
</dbReference>
<dbReference type="InterPro" id="IPR000620">
    <property type="entry name" value="EamA_dom"/>
</dbReference>
<feature type="transmembrane region" description="Helical" evidence="7">
    <location>
        <begin position="108"/>
        <end position="127"/>
    </location>
</feature>
<feature type="transmembrane region" description="Helical" evidence="7">
    <location>
        <begin position="187"/>
        <end position="207"/>
    </location>
</feature>
<evidence type="ECO:0000256" key="6">
    <source>
        <dbReference type="ARBA" id="ARBA00023136"/>
    </source>
</evidence>
<dbReference type="InterPro" id="IPR037185">
    <property type="entry name" value="EmrE-like"/>
</dbReference>
<evidence type="ECO:0000256" key="4">
    <source>
        <dbReference type="ARBA" id="ARBA00022692"/>
    </source>
</evidence>
<keyword evidence="3" id="KW-1003">Cell membrane</keyword>
<evidence type="ECO:0000256" key="3">
    <source>
        <dbReference type="ARBA" id="ARBA00022475"/>
    </source>
</evidence>
<feature type="domain" description="EamA" evidence="8">
    <location>
        <begin position="10"/>
        <end position="148"/>
    </location>
</feature>
<keyword evidence="10" id="KW-1185">Reference proteome</keyword>
<keyword evidence="4 7" id="KW-0812">Transmembrane</keyword>
<feature type="transmembrane region" description="Helical" evidence="7">
    <location>
        <begin position="134"/>
        <end position="155"/>
    </location>
</feature>
<organism evidence="9 10">
    <name type="scientific">Muricomes intestini</name>
    <dbReference type="NCBI Taxonomy" id="1796634"/>
    <lineage>
        <taxon>Bacteria</taxon>
        <taxon>Bacillati</taxon>
        <taxon>Bacillota</taxon>
        <taxon>Clostridia</taxon>
        <taxon>Lachnospirales</taxon>
        <taxon>Lachnospiraceae</taxon>
        <taxon>Muricomes</taxon>
    </lineage>
</organism>
<evidence type="ECO:0000313" key="10">
    <source>
        <dbReference type="Proteomes" id="UP000295726"/>
    </source>
</evidence>
<sequence length="322" mass="34603">MKQKVKNNGMLMLTALIWGSAFVAQSAGMAYVGPFTFNSLRCLLGALVLLPVIWILGRKEKSVQGPHTEEKKGDRKTLWIGGICCGIALAVGSSLQQVGLLYTSAGKAGFLTALYILVVPLLGVFVGKRAGIKIWAGVGLALVGIYFLCVKEGFSIVQGDLLMIVSAFVFAIHILVIDYFAPKVDGVKMSCIQFLVCGVLCAVPMVIWERPAAGAVLDAYVPLLYAGVLSCGLAYTMQVVAQKDAEPTVASLILSLESVFAALTSWFILHEKRTPRELFGCALVFLAIILAQLPSKNLRAEKSLKGEAASEINKETEQFETP</sequence>